<evidence type="ECO:0000256" key="3">
    <source>
        <dbReference type="ARBA" id="ARBA00023125"/>
    </source>
</evidence>
<evidence type="ECO:0000256" key="1">
    <source>
        <dbReference type="ARBA" id="ARBA00004123"/>
    </source>
</evidence>
<dbReference type="PROSITE" id="PS50888">
    <property type="entry name" value="BHLH"/>
    <property type="match status" value="1"/>
</dbReference>
<dbReference type="InterPro" id="IPR011598">
    <property type="entry name" value="bHLH_dom"/>
</dbReference>
<evidence type="ECO:0000256" key="2">
    <source>
        <dbReference type="ARBA" id="ARBA00023015"/>
    </source>
</evidence>
<feature type="compositionally biased region" description="Low complexity" evidence="6">
    <location>
        <begin position="153"/>
        <end position="163"/>
    </location>
</feature>
<feature type="region of interest" description="Disordered" evidence="6">
    <location>
        <begin position="252"/>
        <end position="361"/>
    </location>
</feature>
<dbReference type="AlphaFoldDB" id="A0A9I9E1K6"/>
<feature type="region of interest" description="Disordered" evidence="6">
    <location>
        <begin position="153"/>
        <end position="179"/>
    </location>
</feature>
<dbReference type="CDD" id="cd11448">
    <property type="entry name" value="bHLH_AtFAMA_like"/>
    <property type="match status" value="1"/>
</dbReference>
<feature type="domain" description="BHLH" evidence="7">
    <location>
        <begin position="176"/>
        <end position="227"/>
    </location>
</feature>
<protein>
    <recommendedName>
        <fullName evidence="7">BHLH domain-containing protein</fullName>
    </recommendedName>
</protein>
<dbReference type="InterPro" id="IPR036638">
    <property type="entry name" value="HLH_DNA-bd_sf"/>
</dbReference>
<dbReference type="SUPFAM" id="SSF47459">
    <property type="entry name" value="HLH, helix-loop-helix DNA-binding domain"/>
    <property type="match status" value="1"/>
</dbReference>
<dbReference type="EnsemblPlants" id="MELO3C026933.2.1">
    <property type="protein sequence ID" value="MELO3C026933.2.1"/>
    <property type="gene ID" value="MELO3C026933.2"/>
</dbReference>
<dbReference type="SMART" id="SM00353">
    <property type="entry name" value="HLH"/>
    <property type="match status" value="1"/>
</dbReference>
<feature type="compositionally biased region" description="Low complexity" evidence="6">
    <location>
        <begin position="309"/>
        <end position="360"/>
    </location>
</feature>
<dbReference type="PANTHER" id="PTHR46684:SF4">
    <property type="entry name" value="TRANSCRIPTION FACTOR SPEECHLESS"/>
    <property type="match status" value="1"/>
</dbReference>
<evidence type="ECO:0000313" key="8">
    <source>
        <dbReference type="EnsemblPlants" id="MELO3C026933.2.1"/>
    </source>
</evidence>
<dbReference type="FunFam" id="4.10.280.10:FF:000061">
    <property type="entry name" value="Transcription factor SPEECHLESS"/>
    <property type="match status" value="1"/>
</dbReference>
<name>A0A9I9E1K6_CUCME</name>
<evidence type="ECO:0000256" key="6">
    <source>
        <dbReference type="SAM" id="MobiDB-lite"/>
    </source>
</evidence>
<dbReference type="GO" id="GO:0005634">
    <property type="term" value="C:nucleus"/>
    <property type="evidence" value="ECO:0007669"/>
    <property type="project" value="UniProtKB-SubCell"/>
</dbReference>
<accession>A0A9I9E1K6</accession>
<dbReference type="Gramene" id="MELO3C026933.2.1">
    <property type="protein sequence ID" value="MELO3C026933.2.1"/>
    <property type="gene ID" value="MELO3C026933.2"/>
</dbReference>
<dbReference type="InterPro" id="IPR044283">
    <property type="entry name" value="FAMA/SPEECHLESS/MUTE-like"/>
</dbReference>
<evidence type="ECO:0000256" key="5">
    <source>
        <dbReference type="ARBA" id="ARBA00023242"/>
    </source>
</evidence>
<dbReference type="Gene3D" id="4.10.280.10">
    <property type="entry name" value="Helix-loop-helix DNA-binding domain"/>
    <property type="match status" value="1"/>
</dbReference>
<dbReference type="GO" id="GO:0003700">
    <property type="term" value="F:DNA-binding transcription factor activity"/>
    <property type="evidence" value="ECO:0007669"/>
    <property type="project" value="InterPro"/>
</dbReference>
<feature type="compositionally biased region" description="Pro residues" evidence="6">
    <location>
        <begin position="279"/>
        <end position="294"/>
    </location>
</feature>
<reference evidence="8" key="1">
    <citation type="submission" date="2023-03" db="UniProtKB">
        <authorList>
            <consortium name="EnsemblPlants"/>
        </authorList>
    </citation>
    <scope>IDENTIFICATION</scope>
</reference>
<keyword evidence="3" id="KW-0238">DNA-binding</keyword>
<evidence type="ECO:0000256" key="4">
    <source>
        <dbReference type="ARBA" id="ARBA00023163"/>
    </source>
</evidence>
<organism evidence="8">
    <name type="scientific">Cucumis melo</name>
    <name type="common">Muskmelon</name>
    <dbReference type="NCBI Taxonomy" id="3656"/>
    <lineage>
        <taxon>Eukaryota</taxon>
        <taxon>Viridiplantae</taxon>
        <taxon>Streptophyta</taxon>
        <taxon>Embryophyta</taxon>
        <taxon>Tracheophyta</taxon>
        <taxon>Spermatophyta</taxon>
        <taxon>Magnoliopsida</taxon>
        <taxon>eudicotyledons</taxon>
        <taxon>Gunneridae</taxon>
        <taxon>Pentapetalae</taxon>
        <taxon>rosids</taxon>
        <taxon>fabids</taxon>
        <taxon>Cucurbitales</taxon>
        <taxon>Cucurbitaceae</taxon>
        <taxon>Benincaseae</taxon>
        <taxon>Cucumis</taxon>
    </lineage>
</organism>
<evidence type="ECO:0000259" key="7">
    <source>
        <dbReference type="PROSITE" id="PS50888"/>
    </source>
</evidence>
<dbReference type="GO" id="GO:0045893">
    <property type="term" value="P:positive regulation of DNA-templated transcription"/>
    <property type="evidence" value="ECO:0007669"/>
    <property type="project" value="TreeGrafter"/>
</dbReference>
<keyword evidence="4" id="KW-0804">Transcription</keyword>
<keyword evidence="5" id="KW-0539">Nucleus</keyword>
<dbReference type="PANTHER" id="PTHR46684">
    <property type="entry name" value="TRANSCRIPTION FACTOR FAMA"/>
    <property type="match status" value="1"/>
</dbReference>
<dbReference type="GO" id="GO:0046983">
    <property type="term" value="F:protein dimerization activity"/>
    <property type="evidence" value="ECO:0007669"/>
    <property type="project" value="InterPro"/>
</dbReference>
<dbReference type="GO" id="GO:0010052">
    <property type="term" value="P:guard cell differentiation"/>
    <property type="evidence" value="ECO:0007669"/>
    <property type="project" value="InterPro"/>
</dbReference>
<sequence length="448" mass="49808">FDGDSLVPFIFSPFPLIYFPFSHPFLILTIYLFSFPPFFPSYLGHFLCLFFPPFSRQQKDPNFVFFFKQTTMVDTFADLFQQNDEFVDHTLNPHFEGDDLFSIFESLENVAEFTMIEDDTEPVKDGEETTSLVFSETELETSPKTKRLKTIAATSPTAAMTSTGLSSSEDPNPDGPQRMSHITVERNRRKQMNEHLTVLRSLMPCFYVKKGDQASIIGGVVEYIKELQQVLQSLEAKKQRKVVYSEVLSPRVVSSPRPNLAMSPRKPPLSPRLNLPISPRTPQPTSPYSKPPPRLQQTPSAATGGGAYNNISSSSSSTTNMANNNNSLEPSPCNSCSTTNSSIDNNNNNNSNSNSNNNNDLVANSKSAIAEVEVKFTGPNVVLKTVSPPIPGQAFKIISALEQLSLEILHVKITTLDETMFNSFTIKIGIECQLSAEELAQQIQQTFC</sequence>
<comment type="subcellular location">
    <subcellularLocation>
        <location evidence="1">Nucleus</location>
    </subcellularLocation>
</comment>
<keyword evidence="2" id="KW-0805">Transcription regulation</keyword>
<proteinExistence type="predicted"/>
<dbReference type="GO" id="GO:0003677">
    <property type="term" value="F:DNA binding"/>
    <property type="evidence" value="ECO:0007669"/>
    <property type="project" value="UniProtKB-KW"/>
</dbReference>
<dbReference type="Pfam" id="PF00010">
    <property type="entry name" value="HLH"/>
    <property type="match status" value="1"/>
</dbReference>